<dbReference type="InterPro" id="IPR003779">
    <property type="entry name" value="CMD-like"/>
</dbReference>
<proteinExistence type="predicted"/>
<dbReference type="Gene3D" id="1.20.1290.10">
    <property type="entry name" value="AhpD-like"/>
    <property type="match status" value="1"/>
</dbReference>
<dbReference type="PANTHER" id="PTHR34846">
    <property type="entry name" value="4-CARBOXYMUCONOLACTONE DECARBOXYLASE FAMILY PROTEIN (AFU_ORTHOLOGUE AFUA_6G11590)"/>
    <property type="match status" value="1"/>
</dbReference>
<sequence length="154" mass="16431">MTNRIDYAKTSPAGYKAFGGVYVHVQNSGLSKDLINLVYLRVSQINGCAYCIDMHSGDLLKSGMAIEKVVLVPVWHDAGAVFSTRERAALAWAETVTRVAETGVPDADYEAAAAEFDDKELADLTYAIGLMGAFNRLGISFRTPPAAAVTALAA</sequence>
<feature type="domain" description="Carboxymuconolactone decarboxylase-like" evidence="1">
    <location>
        <begin position="20"/>
        <end position="94"/>
    </location>
</feature>
<dbReference type="RefSeq" id="WP_085383785.1">
    <property type="nucleotide sequence ID" value="NZ_NAFJ01000123.1"/>
</dbReference>
<protein>
    <submittedName>
        <fullName evidence="2">Alkylhydroperoxidase</fullName>
    </submittedName>
</protein>
<dbReference type="SUPFAM" id="SSF69118">
    <property type="entry name" value="AhpD-like"/>
    <property type="match status" value="1"/>
</dbReference>
<comment type="caution">
    <text evidence="2">The sequence shown here is derived from an EMBL/GenBank/DDBJ whole genome shotgun (WGS) entry which is preliminary data.</text>
</comment>
<dbReference type="EMBL" id="NAFK01000139">
    <property type="protein sequence ID" value="OSJ32834.1"/>
    <property type="molecule type" value="Genomic_DNA"/>
</dbReference>
<name>A0ABX3X8D1_9BRAD</name>
<gene>
    <name evidence="2" type="ORF">BST63_06790</name>
</gene>
<keyword evidence="3" id="KW-1185">Reference proteome</keyword>
<dbReference type="InterPro" id="IPR029032">
    <property type="entry name" value="AhpD-like"/>
</dbReference>
<dbReference type="PANTHER" id="PTHR34846:SF10">
    <property type="entry name" value="CYTOPLASMIC PROTEIN"/>
    <property type="match status" value="1"/>
</dbReference>
<dbReference type="NCBIfam" id="TIGR00778">
    <property type="entry name" value="ahpD_dom"/>
    <property type="match status" value="1"/>
</dbReference>
<evidence type="ECO:0000313" key="3">
    <source>
        <dbReference type="Proteomes" id="UP000193884"/>
    </source>
</evidence>
<accession>A0ABX3X8D1</accession>
<organism evidence="2 3">
    <name type="scientific">Bradyrhizobium canariense</name>
    <dbReference type="NCBI Taxonomy" id="255045"/>
    <lineage>
        <taxon>Bacteria</taxon>
        <taxon>Pseudomonadati</taxon>
        <taxon>Pseudomonadota</taxon>
        <taxon>Alphaproteobacteria</taxon>
        <taxon>Hyphomicrobiales</taxon>
        <taxon>Nitrobacteraceae</taxon>
        <taxon>Bradyrhizobium</taxon>
    </lineage>
</organism>
<dbReference type="InterPro" id="IPR004675">
    <property type="entry name" value="AhpD_core"/>
</dbReference>
<reference evidence="2 3" key="1">
    <citation type="submission" date="2017-03" db="EMBL/GenBank/DDBJ databases">
        <title>Whole genome sequences of fourteen strains of Bradyrhizobium canariense and one strain of Bradyrhizobium japonicum isolated from Lupinus (Papilionoideae: Genisteae) species in Algeria.</title>
        <authorList>
            <person name="Crovadore J."/>
            <person name="Chekireb D."/>
            <person name="Brachmann A."/>
            <person name="Chablais R."/>
            <person name="Cochard B."/>
            <person name="Lefort F."/>
        </authorList>
    </citation>
    <scope>NUCLEOTIDE SEQUENCE [LARGE SCALE GENOMIC DNA]</scope>
    <source>
        <strain evidence="2 3">UBMAN05</strain>
    </source>
</reference>
<evidence type="ECO:0000313" key="2">
    <source>
        <dbReference type="EMBL" id="OSJ32834.1"/>
    </source>
</evidence>
<evidence type="ECO:0000259" key="1">
    <source>
        <dbReference type="Pfam" id="PF02627"/>
    </source>
</evidence>
<dbReference type="Pfam" id="PF02627">
    <property type="entry name" value="CMD"/>
    <property type="match status" value="1"/>
</dbReference>
<dbReference type="Proteomes" id="UP000193884">
    <property type="component" value="Unassembled WGS sequence"/>
</dbReference>